<dbReference type="Proteomes" id="UP000282957">
    <property type="component" value="Unassembled WGS sequence"/>
</dbReference>
<dbReference type="AlphaFoldDB" id="A0A437MN75"/>
<reference evidence="1 2" key="1">
    <citation type="submission" date="2019-01" db="EMBL/GenBank/DDBJ databases">
        <authorList>
            <person name="Chen W.-M."/>
        </authorList>
    </citation>
    <scope>NUCLEOTIDE SEQUENCE [LARGE SCALE GENOMIC DNA]</scope>
    <source>
        <strain evidence="1 2">CCP-6</strain>
    </source>
</reference>
<proteinExistence type="predicted"/>
<organism evidence="1 2">
    <name type="scientific">Rhodovarius crocodyli</name>
    <dbReference type="NCBI Taxonomy" id="1979269"/>
    <lineage>
        <taxon>Bacteria</taxon>
        <taxon>Pseudomonadati</taxon>
        <taxon>Pseudomonadota</taxon>
        <taxon>Alphaproteobacteria</taxon>
        <taxon>Acetobacterales</taxon>
        <taxon>Roseomonadaceae</taxon>
        <taxon>Rhodovarius</taxon>
    </lineage>
</organism>
<comment type="caution">
    <text evidence="1">The sequence shown here is derived from an EMBL/GenBank/DDBJ whole genome shotgun (WGS) entry which is preliminary data.</text>
</comment>
<dbReference type="RefSeq" id="WP_127785790.1">
    <property type="nucleotide sequence ID" value="NZ_SACL01000001.1"/>
</dbReference>
<evidence type="ECO:0000313" key="1">
    <source>
        <dbReference type="EMBL" id="RVT99105.1"/>
    </source>
</evidence>
<protein>
    <submittedName>
        <fullName evidence="1">Uncharacterized protein</fullName>
    </submittedName>
</protein>
<gene>
    <name evidence="1" type="ORF">EOD42_03080</name>
</gene>
<accession>A0A437MN75</accession>
<dbReference type="OrthoDB" id="977800at2"/>
<name>A0A437MN75_9PROT</name>
<dbReference type="EMBL" id="SACL01000001">
    <property type="protein sequence ID" value="RVT99105.1"/>
    <property type="molecule type" value="Genomic_DNA"/>
</dbReference>
<sequence>MTRLLLSWVNWLDRPGVSITTNSETVGLGVTRLADPILRRRWRSTPGIINPVLSVDLGELREVGVLALAQPDDAGGVDAMGEARGWMRSPPDTLRHQLDAVTPGAGGLLDTGTMSGGWVPGYGMHAYLPAAPLSARYWRAEINGWSLAAGVGYLDLGRAWIGPAWRPSRGNVAYGWGRARQDGSVVSANSRSGLEFVDRGPRQRVITFSLPNLSAEDADALDQLQEVAGTSRQVLAMIDPDQPKTWIIGRLAEVPAITQPGFDLHATTFQIRQIL</sequence>
<evidence type="ECO:0000313" key="2">
    <source>
        <dbReference type="Proteomes" id="UP000282957"/>
    </source>
</evidence>
<keyword evidence="2" id="KW-1185">Reference proteome</keyword>